<comment type="caution">
    <text evidence="2">The sequence shown here is derived from an EMBL/GenBank/DDBJ whole genome shotgun (WGS) entry which is preliminary data.</text>
</comment>
<dbReference type="PANTHER" id="PTHR10426">
    <property type="entry name" value="STRICTOSIDINE SYNTHASE-RELATED"/>
    <property type="match status" value="1"/>
</dbReference>
<keyword evidence="1" id="KW-1133">Transmembrane helix</keyword>
<evidence type="ECO:0000313" key="2">
    <source>
        <dbReference type="EMBL" id="THD22908.1"/>
    </source>
</evidence>
<proteinExistence type="predicted"/>
<reference evidence="2" key="1">
    <citation type="submission" date="2019-03" db="EMBL/GenBank/DDBJ databases">
        <title>Improved annotation for the trematode Fasciola hepatica.</title>
        <authorList>
            <person name="Choi Y.-J."/>
            <person name="Martin J."/>
            <person name="Mitreva M."/>
        </authorList>
    </citation>
    <scope>NUCLEOTIDE SEQUENCE [LARGE SCALE GENOMIC DNA]</scope>
</reference>
<accession>A0A4E0RPA2</accession>
<dbReference type="InterPro" id="IPR011042">
    <property type="entry name" value="6-blade_b-propeller_TolB-like"/>
</dbReference>
<evidence type="ECO:0000313" key="3">
    <source>
        <dbReference type="Proteomes" id="UP000230066"/>
    </source>
</evidence>
<sequence>MFHNERRAVLALSNMANVLQPVVRKPKRSNWYFYTVGAVGIALISGLCYFIFSVDLDPAVYELTAVKQIPISAVQNNRLSDVTQISIIPHSGPESIVYVNGTLYTGTENGNILRIRDSKVEVFHDLKQSDCDSVGPCGRPLGMRLSKNGENIFIVDALSGVYSLSLENGAVDKIFPLDSLFYPRFLDDLDVLPNGEIVISEATVKYSLQELDKEYLESRANGSRFRVIRVPLDGKSPATVFVDGLPGFPDNIRLSPRGGYWIPINLLLPGLNMLKARSSMLLRVDEQGDIIEVWRDPQNKVLNVAEVCEAGEYLFTSSYFLPYVGKVKL</sequence>
<organism evidence="2 3">
    <name type="scientific">Fasciola hepatica</name>
    <name type="common">Liver fluke</name>
    <dbReference type="NCBI Taxonomy" id="6192"/>
    <lineage>
        <taxon>Eukaryota</taxon>
        <taxon>Metazoa</taxon>
        <taxon>Spiralia</taxon>
        <taxon>Lophotrochozoa</taxon>
        <taxon>Platyhelminthes</taxon>
        <taxon>Trematoda</taxon>
        <taxon>Digenea</taxon>
        <taxon>Plagiorchiida</taxon>
        <taxon>Echinostomata</taxon>
        <taxon>Echinostomatoidea</taxon>
        <taxon>Fasciolidae</taxon>
        <taxon>Fasciola</taxon>
    </lineage>
</organism>
<dbReference type="PANTHER" id="PTHR10426:SF88">
    <property type="entry name" value="ADIPOCYTE PLASMA MEMBRANE-ASSOCIATED PROTEIN HEMOMUCIN-RELATED"/>
    <property type="match status" value="1"/>
</dbReference>
<evidence type="ECO:0008006" key="4">
    <source>
        <dbReference type="Google" id="ProtNLM"/>
    </source>
</evidence>
<keyword evidence="1" id="KW-0812">Transmembrane</keyword>
<evidence type="ECO:0000256" key="1">
    <source>
        <dbReference type="SAM" id="Phobius"/>
    </source>
</evidence>
<dbReference type="Gene3D" id="2.120.10.30">
    <property type="entry name" value="TolB, C-terminal domain"/>
    <property type="match status" value="2"/>
</dbReference>
<dbReference type="EMBL" id="JXXN02002449">
    <property type="protein sequence ID" value="THD22908.1"/>
    <property type="molecule type" value="Genomic_DNA"/>
</dbReference>
<dbReference type="GO" id="GO:0016787">
    <property type="term" value="F:hydrolase activity"/>
    <property type="evidence" value="ECO:0007669"/>
    <property type="project" value="TreeGrafter"/>
</dbReference>
<gene>
    <name evidence="2" type="ORF">D915_006250</name>
</gene>
<dbReference type="AlphaFoldDB" id="A0A4E0RPA2"/>
<keyword evidence="1" id="KW-0472">Membrane</keyword>
<protein>
    <recommendedName>
        <fullName evidence="4">Adipocyte plasma membrane-associated protein</fullName>
    </recommendedName>
</protein>
<dbReference type="SUPFAM" id="SSF63829">
    <property type="entry name" value="Calcium-dependent phosphotriesterase"/>
    <property type="match status" value="1"/>
</dbReference>
<feature type="transmembrane region" description="Helical" evidence="1">
    <location>
        <begin position="31"/>
        <end position="52"/>
    </location>
</feature>
<dbReference type="Pfam" id="PF20067">
    <property type="entry name" value="SSL_N"/>
    <property type="match status" value="1"/>
</dbReference>
<keyword evidence="3" id="KW-1185">Reference proteome</keyword>
<dbReference type="Proteomes" id="UP000230066">
    <property type="component" value="Unassembled WGS sequence"/>
</dbReference>
<name>A0A4E0RPA2_FASHE</name>